<keyword evidence="7" id="KW-0067">ATP-binding</keyword>
<reference evidence="12 13" key="1">
    <citation type="submission" date="2018-01" db="EMBL/GenBank/DDBJ databases">
        <title>Genome characterization of the sugarcane-associated fungus Trichoderma ghanense CCMA-1212 and their application in lignocelulose bioconversion.</title>
        <authorList>
            <person name="Steindorff A.S."/>
            <person name="Mendes T.D."/>
            <person name="Vilela E.S.D."/>
            <person name="Rodrigues D.S."/>
            <person name="Formighieri E.F."/>
            <person name="Melo I.S."/>
            <person name="Favaro L.C.L."/>
        </authorList>
    </citation>
    <scope>NUCLEOTIDE SEQUENCE [LARGE SCALE GENOMIC DNA]</scope>
    <source>
        <strain evidence="12 13">CCMA-1212</strain>
    </source>
</reference>
<keyword evidence="13" id="KW-1185">Reference proteome</keyword>
<dbReference type="InterPro" id="IPR008271">
    <property type="entry name" value="Ser/Thr_kinase_AS"/>
</dbReference>
<gene>
    <name evidence="12" type="ORF">CCMA1212_006169</name>
</gene>
<dbReference type="PANTHER" id="PTHR24056:SF107">
    <property type="entry name" value="CYCLIN-DEPENDENT KINASE 11A-RELATED"/>
    <property type="match status" value="1"/>
</dbReference>
<dbReference type="EMBL" id="PPTA01000008">
    <property type="protein sequence ID" value="TFB01638.1"/>
    <property type="molecule type" value="Genomic_DNA"/>
</dbReference>
<dbReference type="Pfam" id="PF04299">
    <property type="entry name" value="FMN_bind_2"/>
    <property type="match status" value="1"/>
</dbReference>
<evidence type="ECO:0000256" key="8">
    <source>
        <dbReference type="ARBA" id="ARBA00047811"/>
    </source>
</evidence>
<comment type="catalytic activity">
    <reaction evidence="9">
        <text>L-seryl-[protein] + ATP = O-phospho-L-seryl-[protein] + ADP + H(+)</text>
        <dbReference type="Rhea" id="RHEA:17989"/>
        <dbReference type="Rhea" id="RHEA-COMP:9863"/>
        <dbReference type="Rhea" id="RHEA-COMP:11604"/>
        <dbReference type="ChEBI" id="CHEBI:15378"/>
        <dbReference type="ChEBI" id="CHEBI:29999"/>
        <dbReference type="ChEBI" id="CHEBI:30616"/>
        <dbReference type="ChEBI" id="CHEBI:83421"/>
        <dbReference type="ChEBI" id="CHEBI:456216"/>
        <dbReference type="EC" id="2.7.11.22"/>
    </reaction>
</comment>
<evidence type="ECO:0000256" key="7">
    <source>
        <dbReference type="ARBA" id="ARBA00022840"/>
    </source>
</evidence>
<dbReference type="Proteomes" id="UP001642720">
    <property type="component" value="Unassembled WGS sequence"/>
</dbReference>
<evidence type="ECO:0000256" key="4">
    <source>
        <dbReference type="ARBA" id="ARBA00022679"/>
    </source>
</evidence>
<evidence type="ECO:0000313" key="13">
    <source>
        <dbReference type="Proteomes" id="UP001642720"/>
    </source>
</evidence>
<evidence type="ECO:0000256" key="3">
    <source>
        <dbReference type="ARBA" id="ARBA00022527"/>
    </source>
</evidence>
<feature type="compositionally biased region" description="Basic and acidic residues" evidence="10">
    <location>
        <begin position="285"/>
        <end position="294"/>
    </location>
</feature>
<feature type="region of interest" description="Disordered" evidence="10">
    <location>
        <begin position="724"/>
        <end position="754"/>
    </location>
</feature>
<dbReference type="PROSITE" id="PS00108">
    <property type="entry name" value="PROTEIN_KINASE_ST"/>
    <property type="match status" value="1"/>
</dbReference>
<evidence type="ECO:0000259" key="11">
    <source>
        <dbReference type="PROSITE" id="PS50011"/>
    </source>
</evidence>
<dbReference type="EC" id="2.7.11.22" evidence="2"/>
<evidence type="ECO:0000313" key="12">
    <source>
        <dbReference type="EMBL" id="TFB01638.1"/>
    </source>
</evidence>
<dbReference type="GO" id="GO:0016301">
    <property type="term" value="F:kinase activity"/>
    <property type="evidence" value="ECO:0007669"/>
    <property type="project" value="UniProtKB-KW"/>
</dbReference>
<evidence type="ECO:0000256" key="5">
    <source>
        <dbReference type="ARBA" id="ARBA00022741"/>
    </source>
</evidence>
<evidence type="ECO:0000256" key="9">
    <source>
        <dbReference type="ARBA" id="ARBA00048367"/>
    </source>
</evidence>
<comment type="similarity">
    <text evidence="1">Belongs to the protein kinase superfamily. CMGC Ser/Thr protein kinase family. CDC2/CDKX subfamily.</text>
</comment>
<comment type="caution">
    <text evidence="12">The sequence shown here is derived from an EMBL/GenBank/DDBJ whole genome shotgun (WGS) entry which is preliminary data.</text>
</comment>
<dbReference type="Pfam" id="PF00069">
    <property type="entry name" value="Pkinase"/>
    <property type="match status" value="1"/>
</dbReference>
<dbReference type="SUPFAM" id="SSF56112">
    <property type="entry name" value="Protein kinase-like (PK-like)"/>
    <property type="match status" value="1"/>
</dbReference>
<dbReference type="PROSITE" id="PS50011">
    <property type="entry name" value="PROTEIN_KINASE_DOM"/>
    <property type="match status" value="1"/>
</dbReference>
<accession>A0ABY2H080</accession>
<dbReference type="Gene3D" id="2.30.110.10">
    <property type="entry name" value="Electron Transport, Fmn-binding Protein, Chain A"/>
    <property type="match status" value="1"/>
</dbReference>
<keyword evidence="4" id="KW-0808">Transferase</keyword>
<comment type="catalytic activity">
    <reaction evidence="8">
        <text>L-threonyl-[protein] + ATP = O-phospho-L-threonyl-[protein] + ADP + H(+)</text>
        <dbReference type="Rhea" id="RHEA:46608"/>
        <dbReference type="Rhea" id="RHEA-COMP:11060"/>
        <dbReference type="Rhea" id="RHEA-COMP:11605"/>
        <dbReference type="ChEBI" id="CHEBI:15378"/>
        <dbReference type="ChEBI" id="CHEBI:30013"/>
        <dbReference type="ChEBI" id="CHEBI:30616"/>
        <dbReference type="ChEBI" id="CHEBI:61977"/>
        <dbReference type="ChEBI" id="CHEBI:456216"/>
        <dbReference type="EC" id="2.7.11.22"/>
    </reaction>
</comment>
<dbReference type="SUPFAM" id="SSF50475">
    <property type="entry name" value="FMN-binding split barrel"/>
    <property type="match status" value="1"/>
</dbReference>
<dbReference type="InterPro" id="IPR000719">
    <property type="entry name" value="Prot_kinase_dom"/>
</dbReference>
<evidence type="ECO:0000256" key="2">
    <source>
        <dbReference type="ARBA" id="ARBA00012425"/>
    </source>
</evidence>
<protein>
    <recommendedName>
        <fullName evidence="2">cyclin-dependent kinase</fullName>
        <ecNumber evidence="2">2.7.11.22</ecNumber>
    </recommendedName>
</protein>
<sequence>MYLRSDHVETDVRVLRQLIHENPLGLFTTAISSSAYPFLQSSHIPFILDVDDESSEAELGRLRAHMARANPQTKAIVDDIKQRQAAGDSNPTTLQQDVLIMFTSSVQHYVTPKFYTATKPATGKVVPTWNYAAVQVYGKATFYIDANAEETTDFLDSQIDALSSFNERVTMGYTGEGSRPKPWQVSDAPAAYLNLKKKAIVGFEVKIERMEGKFKMGQEMGDGDVDGISSPIKQTRSILQGTGAALQHSDEFSSVNPDCFNHTTQSFIQRPISPNWPFNPPLLDLRPDFTRDTHQTTATGPRLQPRSMSSKPKSRWANTAEDAEFEARLKKEKEEKRRKKAQKLQEEEKRKQALQAASSTTSQTAEANDHDDTQDASSSSSRPSKRRKLTPEPSSSTANNNTTSSSSSSSALLRFDVGTWKPCRSVDHYDKLNDIEEGTYGFVARATEIASGRVVALKRLKLEPGDPNGLPVTGLREIQILKKCRHRNVVAMQEVVVGNDLSKPDNSIFLVLEFVEHDLKSILQDMPEPFLSSEVKRLLLQLTAGVSYLHQNYILHRDLKTSNLLLSNRGLLKIADFGMARHVGDPRPKLTQLVVTLWYRAPELLLGARDYDAAVDMWSVGCIMGELITREPLLQGSNEVDQISKVFELCGVPTDESWPSFRRLPNARSLRLPKQAPPQASGSVIRARFPSLTAAGASLLNSLLSLDPERRPSAAEMLDHEYFRQDPKPKPESLFPTFPSKAGQERRRRHEPDAPVRGQAVALGDVDFSGIFQGRDKEERGAGFSLRMV</sequence>
<proteinExistence type="inferred from homology"/>
<keyword evidence="3" id="KW-0723">Serine/threonine-protein kinase</keyword>
<keyword evidence="5" id="KW-0547">Nucleotide-binding</keyword>
<dbReference type="InterPro" id="IPR007396">
    <property type="entry name" value="TR_PAI2-type"/>
</dbReference>
<name>A0ABY2H080_9HYPO</name>
<evidence type="ECO:0000256" key="10">
    <source>
        <dbReference type="SAM" id="MobiDB-lite"/>
    </source>
</evidence>
<organism evidence="12 13">
    <name type="scientific">Trichoderma ghanense</name>
    <dbReference type="NCBI Taxonomy" id="65468"/>
    <lineage>
        <taxon>Eukaryota</taxon>
        <taxon>Fungi</taxon>
        <taxon>Dikarya</taxon>
        <taxon>Ascomycota</taxon>
        <taxon>Pezizomycotina</taxon>
        <taxon>Sordariomycetes</taxon>
        <taxon>Hypocreomycetidae</taxon>
        <taxon>Hypocreales</taxon>
        <taxon>Hypocreaceae</taxon>
        <taxon>Trichoderma</taxon>
    </lineage>
</organism>
<dbReference type="RefSeq" id="XP_073557839.1">
    <property type="nucleotide sequence ID" value="XM_073703405.1"/>
</dbReference>
<dbReference type="InterPro" id="IPR011009">
    <property type="entry name" value="Kinase-like_dom_sf"/>
</dbReference>
<dbReference type="GeneID" id="300577855"/>
<dbReference type="Gene3D" id="1.10.510.10">
    <property type="entry name" value="Transferase(Phosphotransferase) domain 1"/>
    <property type="match status" value="1"/>
</dbReference>
<feature type="compositionally biased region" description="Low complexity" evidence="10">
    <location>
        <begin position="353"/>
        <end position="366"/>
    </location>
</feature>
<dbReference type="InterPro" id="IPR050108">
    <property type="entry name" value="CDK"/>
</dbReference>
<dbReference type="PANTHER" id="PTHR24056">
    <property type="entry name" value="CELL DIVISION PROTEIN KINASE"/>
    <property type="match status" value="1"/>
</dbReference>
<feature type="compositionally biased region" description="Basic and acidic residues" evidence="10">
    <location>
        <begin position="325"/>
        <end position="335"/>
    </location>
</feature>
<feature type="region of interest" description="Disordered" evidence="10">
    <location>
        <begin position="278"/>
        <end position="411"/>
    </location>
</feature>
<dbReference type="SMART" id="SM00220">
    <property type="entry name" value="S_TKc"/>
    <property type="match status" value="1"/>
</dbReference>
<feature type="domain" description="Protein kinase" evidence="11">
    <location>
        <begin position="429"/>
        <end position="723"/>
    </location>
</feature>
<feature type="compositionally biased region" description="Low complexity" evidence="10">
    <location>
        <begin position="394"/>
        <end position="411"/>
    </location>
</feature>
<evidence type="ECO:0000256" key="6">
    <source>
        <dbReference type="ARBA" id="ARBA00022777"/>
    </source>
</evidence>
<dbReference type="Gene3D" id="3.30.200.20">
    <property type="entry name" value="Phosphorylase Kinase, domain 1"/>
    <property type="match status" value="1"/>
</dbReference>
<evidence type="ECO:0000256" key="1">
    <source>
        <dbReference type="ARBA" id="ARBA00006485"/>
    </source>
</evidence>
<keyword evidence="6 12" id="KW-0418">Kinase</keyword>
<dbReference type="InterPro" id="IPR012349">
    <property type="entry name" value="Split_barrel_FMN-bd"/>
</dbReference>